<dbReference type="Gene3D" id="3.30.1330.200">
    <property type="match status" value="1"/>
</dbReference>
<evidence type="ECO:0000313" key="4">
    <source>
        <dbReference type="EMBL" id="RDV03504.1"/>
    </source>
</evidence>
<dbReference type="InterPro" id="IPR011324">
    <property type="entry name" value="Cytotoxic_necrot_fac-like_cat"/>
</dbReference>
<dbReference type="InterPro" id="IPR005659">
    <property type="entry name" value="Chemorcpt_Glu_NH3ase_CheD"/>
</dbReference>
<dbReference type="OrthoDB" id="9807202at2"/>
<keyword evidence="4" id="KW-0675">Receptor</keyword>
<dbReference type="GO" id="GO:0006935">
    <property type="term" value="P:chemotaxis"/>
    <property type="evidence" value="ECO:0007669"/>
    <property type="project" value="UniProtKB-UniRule"/>
</dbReference>
<dbReference type="RefSeq" id="WP_115515529.1">
    <property type="nucleotide sequence ID" value="NZ_QRGO01000001.1"/>
</dbReference>
<evidence type="ECO:0000256" key="3">
    <source>
        <dbReference type="HAMAP-Rule" id="MF_01440"/>
    </source>
</evidence>
<dbReference type="EC" id="3.5.1.44" evidence="3"/>
<dbReference type="InterPro" id="IPR038592">
    <property type="entry name" value="CheD-like_sf"/>
</dbReference>
<dbReference type="CDD" id="cd16352">
    <property type="entry name" value="CheD"/>
    <property type="match status" value="1"/>
</dbReference>
<accession>A0A371B7H6</accession>
<organism evidence="4 5">
    <name type="scientific">Undibacter mobilis</name>
    <dbReference type="NCBI Taxonomy" id="2292256"/>
    <lineage>
        <taxon>Bacteria</taxon>
        <taxon>Pseudomonadati</taxon>
        <taxon>Pseudomonadota</taxon>
        <taxon>Alphaproteobacteria</taxon>
        <taxon>Hyphomicrobiales</taxon>
        <taxon>Nitrobacteraceae</taxon>
        <taxon>Undibacter</taxon>
    </lineage>
</organism>
<name>A0A371B7H6_9BRAD</name>
<dbReference type="AlphaFoldDB" id="A0A371B7H6"/>
<dbReference type="SUPFAM" id="SSF64438">
    <property type="entry name" value="CNF1/YfiH-like putative cysteine hydrolases"/>
    <property type="match status" value="1"/>
</dbReference>
<dbReference type="GO" id="GO:0050568">
    <property type="term" value="F:protein-glutamine glutaminase activity"/>
    <property type="evidence" value="ECO:0007669"/>
    <property type="project" value="UniProtKB-UniRule"/>
</dbReference>
<evidence type="ECO:0000256" key="2">
    <source>
        <dbReference type="ARBA" id="ARBA00022801"/>
    </source>
</evidence>
<dbReference type="Pfam" id="PF03975">
    <property type="entry name" value="CheD"/>
    <property type="match status" value="1"/>
</dbReference>
<keyword evidence="2 3" id="KW-0378">Hydrolase</keyword>
<dbReference type="PANTHER" id="PTHR35147:SF2">
    <property type="entry name" value="CHEMORECEPTOR GLUTAMINE DEAMIDASE CHED-RELATED"/>
    <property type="match status" value="1"/>
</dbReference>
<evidence type="ECO:0000256" key="1">
    <source>
        <dbReference type="ARBA" id="ARBA00022500"/>
    </source>
</evidence>
<keyword evidence="5" id="KW-1185">Reference proteome</keyword>
<keyword evidence="1 3" id="KW-0145">Chemotaxis</keyword>
<dbReference type="HAMAP" id="MF_01440">
    <property type="entry name" value="CheD"/>
    <property type="match status" value="1"/>
</dbReference>
<comment type="function">
    <text evidence="3">Probably deamidates glutamine residues to glutamate on methyl-accepting chemotaxis receptors (MCPs), playing an important role in chemotaxis.</text>
</comment>
<protein>
    <recommendedName>
        <fullName evidence="3">Probable chemoreceptor glutamine deamidase CheD</fullName>
        <ecNumber evidence="3">3.5.1.44</ecNumber>
    </recommendedName>
</protein>
<sequence>MSIATIARPSDPGSDTSAAFASRKFFDNVSQTWMVKVFPGEYYVTSKPDEVLVTILGSCVAACIRDPRLGIGGMNHFMLPHSKAGNWAGDMQSTRFGNFAMEKLINELLKAGCSRNSLEIKVFGGGNVTDTQNAIGTDNSDFILRYLEAEGLRCVAQDLRGNLPRRIHYTPATGKVIRRLLGSGESPAVAREEKEYVSRISKRQTGGEITLFD</sequence>
<evidence type="ECO:0000313" key="5">
    <source>
        <dbReference type="Proteomes" id="UP000263993"/>
    </source>
</evidence>
<comment type="similarity">
    <text evidence="3">Belongs to the CheD family.</text>
</comment>
<comment type="catalytic activity">
    <reaction evidence="3">
        <text>L-glutaminyl-[protein] + H2O = L-glutamyl-[protein] + NH4(+)</text>
        <dbReference type="Rhea" id="RHEA:16441"/>
        <dbReference type="Rhea" id="RHEA-COMP:10207"/>
        <dbReference type="Rhea" id="RHEA-COMP:10208"/>
        <dbReference type="ChEBI" id="CHEBI:15377"/>
        <dbReference type="ChEBI" id="CHEBI:28938"/>
        <dbReference type="ChEBI" id="CHEBI:29973"/>
        <dbReference type="ChEBI" id="CHEBI:30011"/>
        <dbReference type="EC" id="3.5.1.44"/>
    </reaction>
</comment>
<dbReference type="EMBL" id="QRGO01000001">
    <property type="protein sequence ID" value="RDV03504.1"/>
    <property type="molecule type" value="Genomic_DNA"/>
</dbReference>
<proteinExistence type="inferred from homology"/>
<comment type="caution">
    <text evidence="4">The sequence shown here is derived from an EMBL/GenBank/DDBJ whole genome shotgun (WGS) entry which is preliminary data.</text>
</comment>
<gene>
    <name evidence="3" type="primary">cheD</name>
    <name evidence="4" type="ORF">DXH78_02185</name>
</gene>
<dbReference type="Proteomes" id="UP000263993">
    <property type="component" value="Unassembled WGS sequence"/>
</dbReference>
<reference evidence="5" key="1">
    <citation type="submission" date="2018-08" db="EMBL/GenBank/DDBJ databases">
        <authorList>
            <person name="Kim S.-J."/>
            <person name="Jung G.-Y."/>
        </authorList>
    </citation>
    <scope>NUCLEOTIDE SEQUENCE [LARGE SCALE GENOMIC DNA]</scope>
    <source>
        <strain evidence="5">GY_H</strain>
    </source>
</reference>
<dbReference type="PANTHER" id="PTHR35147">
    <property type="entry name" value="CHEMORECEPTOR GLUTAMINE DEAMIDASE CHED-RELATED"/>
    <property type="match status" value="1"/>
</dbReference>